<dbReference type="AlphaFoldDB" id="A0A8R1XQ21"/>
<reference evidence="1" key="2">
    <citation type="submission" date="2022-06" db="UniProtKB">
        <authorList>
            <consortium name="EnsemblMetazoa"/>
        </authorList>
    </citation>
    <scope>IDENTIFICATION</scope>
</reference>
<keyword evidence="2" id="KW-1185">Reference proteome</keyword>
<evidence type="ECO:0000313" key="2">
    <source>
        <dbReference type="Proteomes" id="UP000024404"/>
    </source>
</evidence>
<sequence length="45" mass="5410">MRVFEYNVVSKFQTNSQYIRKDDLIQVIQKLTLQIEDLSFGKIIF</sequence>
<reference evidence="2" key="1">
    <citation type="submission" date="2013-10" db="EMBL/GenBank/DDBJ databases">
        <title>Genome sequencing of Onchocerca volvulus.</title>
        <authorList>
            <person name="Cotton J."/>
            <person name="Tsai J."/>
            <person name="Stanley E."/>
            <person name="Tracey A."/>
            <person name="Holroyd N."/>
            <person name="Lustigman S."/>
            <person name="Berriman M."/>
        </authorList>
    </citation>
    <scope>NUCLEOTIDE SEQUENCE</scope>
</reference>
<organism evidence="1 2">
    <name type="scientific">Onchocerca volvulus</name>
    <dbReference type="NCBI Taxonomy" id="6282"/>
    <lineage>
        <taxon>Eukaryota</taxon>
        <taxon>Metazoa</taxon>
        <taxon>Ecdysozoa</taxon>
        <taxon>Nematoda</taxon>
        <taxon>Chromadorea</taxon>
        <taxon>Rhabditida</taxon>
        <taxon>Spirurina</taxon>
        <taxon>Spiruromorpha</taxon>
        <taxon>Filarioidea</taxon>
        <taxon>Onchocercidae</taxon>
        <taxon>Onchocerca</taxon>
    </lineage>
</organism>
<protein>
    <submittedName>
        <fullName evidence="1">Uncharacterized protein</fullName>
    </submittedName>
</protein>
<dbReference type="EnsemblMetazoa" id="OVOC1692.1">
    <property type="protein sequence ID" value="OVOC1692.1"/>
    <property type="gene ID" value="WBGene00238501"/>
</dbReference>
<dbReference type="Proteomes" id="UP000024404">
    <property type="component" value="Unassembled WGS sequence"/>
</dbReference>
<proteinExistence type="predicted"/>
<accession>A0A8R1XQ21</accession>
<dbReference type="EMBL" id="CMVM020000052">
    <property type="status" value="NOT_ANNOTATED_CDS"/>
    <property type="molecule type" value="Genomic_DNA"/>
</dbReference>
<evidence type="ECO:0000313" key="1">
    <source>
        <dbReference type="EnsemblMetazoa" id="OVOC1692.1"/>
    </source>
</evidence>
<name>A0A8R1XQ21_ONCVO</name>